<feature type="transmembrane region" description="Helical" evidence="2">
    <location>
        <begin position="145"/>
        <end position="165"/>
    </location>
</feature>
<feature type="region of interest" description="Disordered" evidence="1">
    <location>
        <begin position="443"/>
        <end position="475"/>
    </location>
</feature>
<feature type="region of interest" description="Disordered" evidence="1">
    <location>
        <begin position="359"/>
        <end position="380"/>
    </location>
</feature>
<reference evidence="4" key="1">
    <citation type="journal article" date="2020" name="Front. Microbiol.">
        <title>Gene regulatory networks of Penicillium echinulatum 2HH and Penicillium oxalicum 114-2 inferred by a computational biology approach.</title>
        <authorList>
            <person name="Lenz A.R."/>
            <person name="Galan-Vasquez E."/>
            <person name="Balbinot E."/>
            <person name="De Abreu F.P."/>
            <person name="De Oliveira N.S."/>
            <person name="Da Rosa L.O."/>
            <person name="De Avila E Silva S."/>
            <person name="Camassola M."/>
            <person name="Dillon A.J.P."/>
            <person name="Perez-Rueda E."/>
        </authorList>
    </citation>
    <scope>NUCLEOTIDE SEQUENCE</scope>
    <source>
        <strain evidence="4">S1M29</strain>
    </source>
</reference>
<name>A0A8J8W3P0_9EURO</name>
<evidence type="ECO:0000313" key="5">
    <source>
        <dbReference type="Proteomes" id="UP000631181"/>
    </source>
</evidence>
<dbReference type="Proteomes" id="UP000631181">
    <property type="component" value="Unassembled WGS sequence"/>
</dbReference>
<dbReference type="GO" id="GO:0046394">
    <property type="term" value="P:carboxylic acid biosynthetic process"/>
    <property type="evidence" value="ECO:0007669"/>
    <property type="project" value="UniProtKB-ARBA"/>
</dbReference>
<protein>
    <submittedName>
        <fullName evidence="4">ACT_7 domain-containing protein</fullName>
    </submittedName>
</protein>
<dbReference type="InterPro" id="IPR027795">
    <property type="entry name" value="CASTOR_ACT_dom"/>
</dbReference>
<sequence length="475" mass="51818">MNLINAQVHFLEDHLVLVHIPLSLYHYFFKAILGILFDETPALDSLQAREDTEENAQDELDSTSDPAWYREPAFLNVSITPVEVSIICPKRLVKRYLDPVLEQLGQINHSLRESVDISNHEYIAMQVLGQGLEAGKRVLELTSPLAMAGISIFFITTYFSDYILVPRRHKASVISALESKGFQFENANDAFVSPLTPTVERKLSDAMSPVTPPPSTVAELQSRTFQNLRARHIFPTVDDNIRLVQCAVHHEYYSRESSLSILREALITTLVVDDPRFLSLTLAALDSSASLLLEKRLLPRFARLSQDGNDTDLLLGAHGDTLVPIMLDLRDLPLEASGIVCGVAGRLAEATSCPPSAIISEDSSEPGSTTQQATYSASKLSREISTRLTLGPSVTPSPLSHHLKPDVDPSADAVEISFLSTARAGTIIVGVDELQRAVDALEAERKKQGSTAGDPSDESSGLGLGVRTIDSSAQV</sequence>
<keyword evidence="2" id="KW-1133">Transmembrane helix</keyword>
<dbReference type="PANTHER" id="PTHR31131">
    <property type="entry name" value="CHROMOSOME 1, WHOLE GENOME SHOTGUN SEQUENCE"/>
    <property type="match status" value="1"/>
</dbReference>
<dbReference type="OrthoDB" id="58529at2759"/>
<keyword evidence="2" id="KW-0812">Transmembrane</keyword>
<dbReference type="InterPro" id="IPR051719">
    <property type="entry name" value="CASTOR_mTORC1"/>
</dbReference>
<dbReference type="EMBL" id="WIWV01000041">
    <property type="protein sequence ID" value="KAF7716419.1"/>
    <property type="molecule type" value="Genomic_DNA"/>
</dbReference>
<gene>
    <name evidence="4" type="ORF">PECM_005723</name>
</gene>
<evidence type="ECO:0000259" key="3">
    <source>
        <dbReference type="Pfam" id="PF13840"/>
    </source>
</evidence>
<organism evidence="4 5">
    <name type="scientific">Penicillium ucsense</name>
    <dbReference type="NCBI Taxonomy" id="2839758"/>
    <lineage>
        <taxon>Eukaryota</taxon>
        <taxon>Fungi</taxon>
        <taxon>Dikarya</taxon>
        <taxon>Ascomycota</taxon>
        <taxon>Pezizomycotina</taxon>
        <taxon>Eurotiomycetes</taxon>
        <taxon>Eurotiomycetidae</taxon>
        <taxon>Eurotiales</taxon>
        <taxon>Aspergillaceae</taxon>
        <taxon>Penicillium</taxon>
    </lineage>
</organism>
<evidence type="ECO:0000313" key="4">
    <source>
        <dbReference type="EMBL" id="KAF7716419.1"/>
    </source>
</evidence>
<accession>A0A8J8W3P0</accession>
<evidence type="ECO:0000256" key="2">
    <source>
        <dbReference type="SAM" id="Phobius"/>
    </source>
</evidence>
<proteinExistence type="predicted"/>
<evidence type="ECO:0000256" key="1">
    <source>
        <dbReference type="SAM" id="MobiDB-lite"/>
    </source>
</evidence>
<dbReference type="SUPFAM" id="SSF55021">
    <property type="entry name" value="ACT-like"/>
    <property type="match status" value="1"/>
</dbReference>
<dbReference type="Pfam" id="PF13840">
    <property type="entry name" value="ACT_7"/>
    <property type="match status" value="1"/>
</dbReference>
<feature type="compositionally biased region" description="Polar residues" evidence="1">
    <location>
        <begin position="365"/>
        <end position="379"/>
    </location>
</feature>
<dbReference type="AlphaFoldDB" id="A0A8J8W3P0"/>
<dbReference type="GO" id="GO:0006520">
    <property type="term" value="P:amino acid metabolic process"/>
    <property type="evidence" value="ECO:0007669"/>
    <property type="project" value="UniProtKB-ARBA"/>
</dbReference>
<dbReference type="PANTHER" id="PTHR31131:SF6">
    <property type="entry name" value="CASTOR ACT DOMAIN-CONTAINING PROTEIN"/>
    <property type="match status" value="1"/>
</dbReference>
<feature type="domain" description="CASTOR ACT" evidence="3">
    <location>
        <begin position="118"/>
        <end position="178"/>
    </location>
</feature>
<comment type="caution">
    <text evidence="4">The sequence shown here is derived from an EMBL/GenBank/DDBJ whole genome shotgun (WGS) entry which is preliminary data.</text>
</comment>
<keyword evidence="2" id="KW-0472">Membrane</keyword>
<dbReference type="InterPro" id="IPR045865">
    <property type="entry name" value="ACT-like_dom_sf"/>
</dbReference>
<dbReference type="Gene3D" id="3.30.2130.10">
    <property type="entry name" value="VC0802-like"/>
    <property type="match status" value="1"/>
</dbReference>
<keyword evidence="5" id="KW-1185">Reference proteome</keyword>